<dbReference type="CDD" id="cd12797">
    <property type="entry name" value="M23_peptidase"/>
    <property type="match status" value="1"/>
</dbReference>
<proteinExistence type="predicted"/>
<keyword evidence="5" id="KW-1185">Reference proteome</keyword>
<dbReference type="AlphaFoldDB" id="M7NUV2"/>
<name>M7NUV2_9GAMM</name>
<feature type="signal peptide" evidence="2">
    <location>
        <begin position="1"/>
        <end position="21"/>
    </location>
</feature>
<gene>
    <name evidence="4" type="ORF">MPL1_09657</name>
</gene>
<accession>M7NUV2</accession>
<organism evidence="4 5">
    <name type="scientific">Methylophaga lonarensis MPL</name>
    <dbReference type="NCBI Taxonomy" id="1286106"/>
    <lineage>
        <taxon>Bacteria</taxon>
        <taxon>Pseudomonadati</taxon>
        <taxon>Pseudomonadota</taxon>
        <taxon>Gammaproteobacteria</taxon>
        <taxon>Thiotrichales</taxon>
        <taxon>Piscirickettsiaceae</taxon>
        <taxon>Methylophaga</taxon>
    </lineage>
</organism>
<dbReference type="EMBL" id="APHR01000052">
    <property type="protein sequence ID" value="EMR12558.1"/>
    <property type="molecule type" value="Genomic_DNA"/>
</dbReference>
<sequence length="382" mass="42693">MTTASLILILLSSALISAGHAQDSTQQLEAVRDEIKTLSQDLASNKADKESLYKQLEAQSLKVSAINRELANLNEKIRTQDRQLTALNQQLDQQQLMQSEQLEALYEQLRAAFINSQPGYMKMLLNQQDPALLSRGNVYYRYFNDARREQIEEIDQLLASLSDEQKQVFAAQRELQSLYESQKQQQESLQAQTAARQATLAALDQKIASQDARLSELRSQEQQLQNLIDSLARQQAKKAPPPSTVKPTQPFTSLNGRLNWPVNGKVLAHYGSSRNVGTLKWQGIMIDSAPGTDVKAVASGRVVFSEWLRGFGLLIIVDHGDQFMSLYGNNDALLKDVGDTVTVGETIAQSGNQGIRQQAGLYFEIRHKGQPVNPVNWLEKRS</sequence>
<dbReference type="Gene3D" id="2.70.70.10">
    <property type="entry name" value="Glucose Permease (Domain IIA)"/>
    <property type="match status" value="1"/>
</dbReference>
<feature type="chain" id="PRO_5004082463" evidence="2">
    <location>
        <begin position="22"/>
        <end position="382"/>
    </location>
</feature>
<reference evidence="4 5" key="1">
    <citation type="journal article" date="2013" name="Genome Announc.">
        <title>Draft Genome Sequence of Methylophaga lonarensis MPLT, a Haloalkaliphilic (Non-Methane-Utilizing) Methylotroph.</title>
        <authorList>
            <person name="Shetty S.A."/>
            <person name="Marathe N.P."/>
            <person name="Munot H."/>
            <person name="Antony C.P."/>
            <person name="Dhotre D.P."/>
            <person name="Murrell J.C."/>
            <person name="Shouche Y.S."/>
        </authorList>
    </citation>
    <scope>NUCLEOTIDE SEQUENCE [LARGE SCALE GENOMIC DNA]</scope>
    <source>
        <strain evidence="4 5">MPL</strain>
    </source>
</reference>
<dbReference type="OrthoDB" id="9784703at2"/>
<dbReference type="InterPro" id="IPR016047">
    <property type="entry name" value="M23ase_b-sheet_dom"/>
</dbReference>
<dbReference type="InterPro" id="IPR011055">
    <property type="entry name" value="Dup_hybrid_motif"/>
</dbReference>
<dbReference type="Pfam" id="PF01551">
    <property type="entry name" value="Peptidase_M23"/>
    <property type="match status" value="1"/>
</dbReference>
<dbReference type="Gene3D" id="6.10.250.3150">
    <property type="match status" value="1"/>
</dbReference>
<feature type="coiled-coil region" evidence="1">
    <location>
        <begin position="21"/>
        <end position="97"/>
    </location>
</feature>
<dbReference type="STRING" id="1286106.MPL1_09657"/>
<evidence type="ECO:0000313" key="5">
    <source>
        <dbReference type="Proteomes" id="UP000012019"/>
    </source>
</evidence>
<comment type="caution">
    <text evidence="4">The sequence shown here is derived from an EMBL/GenBank/DDBJ whole genome shotgun (WGS) entry which is preliminary data.</text>
</comment>
<feature type="domain" description="M23ase beta-sheet core" evidence="3">
    <location>
        <begin position="281"/>
        <end position="374"/>
    </location>
</feature>
<keyword evidence="4" id="KW-0378">Hydrolase</keyword>
<evidence type="ECO:0000256" key="2">
    <source>
        <dbReference type="SAM" id="SignalP"/>
    </source>
</evidence>
<dbReference type="Proteomes" id="UP000012019">
    <property type="component" value="Unassembled WGS sequence"/>
</dbReference>
<keyword evidence="2" id="KW-0732">Signal</keyword>
<dbReference type="InterPro" id="IPR050570">
    <property type="entry name" value="Cell_wall_metabolism_enzyme"/>
</dbReference>
<evidence type="ECO:0000256" key="1">
    <source>
        <dbReference type="SAM" id="Coils"/>
    </source>
</evidence>
<feature type="coiled-coil region" evidence="1">
    <location>
        <begin position="144"/>
        <end position="237"/>
    </location>
</feature>
<keyword evidence="1" id="KW-0175">Coiled coil</keyword>
<dbReference type="RefSeq" id="WP_009726901.1">
    <property type="nucleotide sequence ID" value="NZ_APHR01000052.1"/>
</dbReference>
<dbReference type="eggNOG" id="COG4942">
    <property type="taxonomic scope" value="Bacteria"/>
</dbReference>
<dbReference type="PANTHER" id="PTHR21666:SF270">
    <property type="entry name" value="MUREIN HYDROLASE ACTIVATOR ENVC"/>
    <property type="match status" value="1"/>
</dbReference>
<dbReference type="GO" id="GO:0004222">
    <property type="term" value="F:metalloendopeptidase activity"/>
    <property type="evidence" value="ECO:0007669"/>
    <property type="project" value="TreeGrafter"/>
</dbReference>
<dbReference type="PANTHER" id="PTHR21666">
    <property type="entry name" value="PEPTIDASE-RELATED"/>
    <property type="match status" value="1"/>
</dbReference>
<evidence type="ECO:0000313" key="4">
    <source>
        <dbReference type="EMBL" id="EMR12558.1"/>
    </source>
</evidence>
<dbReference type="FunFam" id="2.70.70.10:FF:000003">
    <property type="entry name" value="Murein hydrolase activator EnvC"/>
    <property type="match status" value="1"/>
</dbReference>
<dbReference type="PATRIC" id="fig|1286106.3.peg.1934"/>
<dbReference type="SUPFAM" id="SSF51261">
    <property type="entry name" value="Duplicated hybrid motif"/>
    <property type="match status" value="1"/>
</dbReference>
<evidence type="ECO:0000259" key="3">
    <source>
        <dbReference type="Pfam" id="PF01551"/>
    </source>
</evidence>
<protein>
    <submittedName>
        <fullName evidence="4">Murein hydrolase</fullName>
    </submittedName>
</protein>